<name>A5E3Y6_LODEL</name>
<evidence type="ECO:0000256" key="1">
    <source>
        <dbReference type="SAM" id="MobiDB-lite"/>
    </source>
</evidence>
<organism evidence="2 3">
    <name type="scientific">Lodderomyces elongisporus (strain ATCC 11503 / CBS 2605 / JCM 1781 / NBRC 1676 / NRRL YB-4239)</name>
    <name type="common">Yeast</name>
    <name type="synonym">Saccharomyces elongisporus</name>
    <dbReference type="NCBI Taxonomy" id="379508"/>
    <lineage>
        <taxon>Eukaryota</taxon>
        <taxon>Fungi</taxon>
        <taxon>Dikarya</taxon>
        <taxon>Ascomycota</taxon>
        <taxon>Saccharomycotina</taxon>
        <taxon>Pichiomycetes</taxon>
        <taxon>Debaryomycetaceae</taxon>
        <taxon>Candida/Lodderomyces clade</taxon>
        <taxon>Lodderomyces</taxon>
    </lineage>
</organism>
<proteinExistence type="predicted"/>
<dbReference type="Proteomes" id="UP000001996">
    <property type="component" value="Unassembled WGS sequence"/>
</dbReference>
<evidence type="ECO:0000313" key="3">
    <source>
        <dbReference type="Proteomes" id="UP000001996"/>
    </source>
</evidence>
<keyword evidence="3" id="KW-1185">Reference proteome</keyword>
<accession>A5E3Y6</accession>
<dbReference type="HOGENOM" id="CLU_2027159_0_0_1"/>
<sequence length="122" mass="14495">MRHNNNNNNINNNINNNNNNNTKSNRLHSSSNNKNNNNNNVKLRLLSFGKISNNRNISKFHSSSIRCNHLRPDCNFNKHNSHRYQDLNKPQLLKHLTRKTLMLCLRDNKYRNSRTMLINKRC</sequence>
<gene>
    <name evidence="2" type="ORF">LELG_04325</name>
</gene>
<dbReference type="InParanoid" id="A5E3Y6"/>
<evidence type="ECO:0000313" key="2">
    <source>
        <dbReference type="EMBL" id="EDK46144.1"/>
    </source>
</evidence>
<dbReference type="VEuPathDB" id="FungiDB:LELG_04325"/>
<reference evidence="2 3" key="1">
    <citation type="journal article" date="2009" name="Nature">
        <title>Evolution of pathogenicity and sexual reproduction in eight Candida genomes.</title>
        <authorList>
            <person name="Butler G."/>
            <person name="Rasmussen M.D."/>
            <person name="Lin M.F."/>
            <person name="Santos M.A."/>
            <person name="Sakthikumar S."/>
            <person name="Munro C.A."/>
            <person name="Rheinbay E."/>
            <person name="Grabherr M."/>
            <person name="Forche A."/>
            <person name="Reedy J.L."/>
            <person name="Agrafioti I."/>
            <person name="Arnaud M.B."/>
            <person name="Bates S."/>
            <person name="Brown A.J."/>
            <person name="Brunke S."/>
            <person name="Costanzo M.C."/>
            <person name="Fitzpatrick D.A."/>
            <person name="de Groot P.W."/>
            <person name="Harris D."/>
            <person name="Hoyer L.L."/>
            <person name="Hube B."/>
            <person name="Klis F.M."/>
            <person name="Kodira C."/>
            <person name="Lennard N."/>
            <person name="Logue M.E."/>
            <person name="Martin R."/>
            <person name="Neiman A.M."/>
            <person name="Nikolaou E."/>
            <person name="Quail M.A."/>
            <person name="Quinn J."/>
            <person name="Santos M.C."/>
            <person name="Schmitzberger F.F."/>
            <person name="Sherlock G."/>
            <person name="Shah P."/>
            <person name="Silverstein K.A."/>
            <person name="Skrzypek M.S."/>
            <person name="Soll D."/>
            <person name="Staggs R."/>
            <person name="Stansfield I."/>
            <person name="Stumpf M.P."/>
            <person name="Sudbery P.E."/>
            <person name="Srikantha T."/>
            <person name="Zeng Q."/>
            <person name="Berman J."/>
            <person name="Berriman M."/>
            <person name="Heitman J."/>
            <person name="Gow N.A."/>
            <person name="Lorenz M.C."/>
            <person name="Birren B.W."/>
            <person name="Kellis M."/>
            <person name="Cuomo C.A."/>
        </authorList>
    </citation>
    <scope>NUCLEOTIDE SEQUENCE [LARGE SCALE GENOMIC DNA]</scope>
    <source>
        <strain evidence="3">ATCC 11503 / BCRC 21390 / CBS 2605 / JCM 1781 / NBRC 1676 / NRRL YB-4239</strain>
    </source>
</reference>
<protein>
    <submittedName>
        <fullName evidence="2">Uncharacterized protein</fullName>
    </submittedName>
</protein>
<feature type="region of interest" description="Disordered" evidence="1">
    <location>
        <begin position="1"/>
        <end position="40"/>
    </location>
</feature>
<dbReference type="AlphaFoldDB" id="A5E3Y6"/>
<dbReference type="EMBL" id="CH981529">
    <property type="protein sequence ID" value="EDK46144.1"/>
    <property type="molecule type" value="Genomic_DNA"/>
</dbReference>